<dbReference type="STRING" id="1367477.N288_21080"/>
<dbReference type="HOGENOM" id="CLU_3180147_0_0_9"/>
<organism evidence="1 2">
    <name type="scientific">Bacillus infantis NRRL B-14911</name>
    <dbReference type="NCBI Taxonomy" id="1367477"/>
    <lineage>
        <taxon>Bacteria</taxon>
        <taxon>Bacillati</taxon>
        <taxon>Bacillota</taxon>
        <taxon>Bacilli</taxon>
        <taxon>Bacillales</taxon>
        <taxon>Bacillaceae</taxon>
        <taxon>Bacillus</taxon>
    </lineage>
</organism>
<accession>U5LHJ1</accession>
<gene>
    <name evidence="1" type="ORF">N288_21080</name>
</gene>
<name>U5LHJ1_9BACI</name>
<evidence type="ECO:0000313" key="2">
    <source>
        <dbReference type="Proteomes" id="UP000017805"/>
    </source>
</evidence>
<dbReference type="AlphaFoldDB" id="U5LHJ1"/>
<dbReference type="EMBL" id="CP006643">
    <property type="protein sequence ID" value="AGX06062.1"/>
    <property type="molecule type" value="Genomic_DNA"/>
</dbReference>
<keyword evidence="2" id="KW-1185">Reference proteome</keyword>
<reference evidence="1 2" key="1">
    <citation type="submission" date="2013-07" db="EMBL/GenBank/DDBJ databases">
        <title>Complete genome sequence of Bacillus infantis NRRL B-14911 that has potential to induce cardiac disease by antigenic mimicry.</title>
        <authorList>
            <person name="Massilamany C."/>
            <person name="Smith T.P.L."/>
            <person name="Loy J.D."/>
            <person name="Barletta R."/>
            <person name="Reddy J."/>
        </authorList>
    </citation>
    <scope>NUCLEOTIDE SEQUENCE [LARGE SCALE GENOMIC DNA]</scope>
    <source>
        <strain evidence="1 2">NRRL B-14911</strain>
    </source>
</reference>
<dbReference type="PATRIC" id="fig|1367477.3.peg.4196"/>
<sequence>MCEDDNVDRIRKGIFAEAIDMCPHSIAGAALKKGSTVIIKAKQVYA</sequence>
<protein>
    <submittedName>
        <fullName evidence="1">Uncharacterized protein</fullName>
    </submittedName>
</protein>
<dbReference type="Proteomes" id="UP000017805">
    <property type="component" value="Chromosome"/>
</dbReference>
<proteinExistence type="predicted"/>
<evidence type="ECO:0000313" key="1">
    <source>
        <dbReference type="EMBL" id="AGX06062.1"/>
    </source>
</evidence>
<dbReference type="KEGG" id="bif:N288_21080"/>